<reference evidence="2" key="1">
    <citation type="submission" date="2021-10" db="EMBL/GenBank/DDBJ databases">
        <authorList>
            <person name="Piombo E."/>
        </authorList>
    </citation>
    <scope>NUCLEOTIDE SEQUENCE</scope>
</reference>
<proteinExistence type="predicted"/>
<dbReference type="AlphaFoldDB" id="A0A9N9VD06"/>
<feature type="compositionally biased region" description="Basic and acidic residues" evidence="1">
    <location>
        <begin position="15"/>
        <end position="28"/>
    </location>
</feature>
<gene>
    <name evidence="2" type="ORF">CRHIZ90672A_00018133</name>
</gene>
<organism evidence="2 3">
    <name type="scientific">Clonostachys rhizophaga</name>
    <dbReference type="NCBI Taxonomy" id="160324"/>
    <lineage>
        <taxon>Eukaryota</taxon>
        <taxon>Fungi</taxon>
        <taxon>Dikarya</taxon>
        <taxon>Ascomycota</taxon>
        <taxon>Pezizomycotina</taxon>
        <taxon>Sordariomycetes</taxon>
        <taxon>Hypocreomycetidae</taxon>
        <taxon>Hypocreales</taxon>
        <taxon>Bionectriaceae</taxon>
        <taxon>Clonostachys</taxon>
    </lineage>
</organism>
<evidence type="ECO:0000256" key="1">
    <source>
        <dbReference type="SAM" id="MobiDB-lite"/>
    </source>
</evidence>
<evidence type="ECO:0000313" key="2">
    <source>
        <dbReference type="EMBL" id="CAH0021798.1"/>
    </source>
</evidence>
<comment type="caution">
    <text evidence="2">The sequence shown here is derived from an EMBL/GenBank/DDBJ whole genome shotgun (WGS) entry which is preliminary data.</text>
</comment>
<evidence type="ECO:0008006" key="4">
    <source>
        <dbReference type="Google" id="ProtNLM"/>
    </source>
</evidence>
<evidence type="ECO:0000313" key="3">
    <source>
        <dbReference type="Proteomes" id="UP000696573"/>
    </source>
</evidence>
<sequence>MNSTQPVLTLNQAEHHGRMNIPRIHDSEPDSSVDSHQAEDLGYGNTNNVAVQPTENLHWTSAGIPGTAEENLYFVSHPGLNQGQTGSGINLLESFGIPSTGDLPQESQAAGDSRFESFTWYPPLNWDELPGIEEEVSTSLRVETEIEEPGKLNLALRRLPNLDPEAGVFSTGRFEDLGNDENWMEYIYGFPQMMLKAGTYPPFVHPSVYRCSEGEVTAPLAIAFCCLGSYNAAMRSSEKFAYSMINQERENLIKDFMTRYLARTQTTKIICAPQETWESWALSETIRRTILLVHSINSLSCRVGRQDPRLFESLDDELVFQSSLPAAIDLWRAKTASEWSTKKLSMSAKATAREKMKIGTAIESLSFGEIAGYSYASDPDQYSRMVVDLSRSNYGI</sequence>
<feature type="region of interest" description="Disordered" evidence="1">
    <location>
        <begin position="15"/>
        <end position="40"/>
    </location>
</feature>
<dbReference type="OrthoDB" id="5423818at2759"/>
<name>A0A9N9VD06_9HYPO</name>
<protein>
    <recommendedName>
        <fullName evidence="4">Transcription factor domain-containing protein</fullName>
    </recommendedName>
</protein>
<dbReference type="Proteomes" id="UP000696573">
    <property type="component" value="Unassembled WGS sequence"/>
</dbReference>
<dbReference type="EMBL" id="CABFNQ020000671">
    <property type="protein sequence ID" value="CAH0021798.1"/>
    <property type="molecule type" value="Genomic_DNA"/>
</dbReference>
<keyword evidence="3" id="KW-1185">Reference proteome</keyword>
<accession>A0A9N9VD06</accession>